<evidence type="ECO:0008006" key="3">
    <source>
        <dbReference type="Google" id="ProtNLM"/>
    </source>
</evidence>
<dbReference type="InterPro" id="IPR001646">
    <property type="entry name" value="5peptide_repeat"/>
</dbReference>
<dbReference type="AlphaFoldDB" id="A0A6H1ZC09"/>
<dbReference type="SUPFAM" id="SSF141571">
    <property type="entry name" value="Pentapeptide repeat-like"/>
    <property type="match status" value="1"/>
</dbReference>
<protein>
    <recommendedName>
        <fullName evidence="3">Pentapeptide repeat-containing protein</fullName>
    </recommendedName>
</protein>
<accession>A0A6H1ZC09</accession>
<organism evidence="1">
    <name type="scientific">viral metagenome</name>
    <dbReference type="NCBI Taxonomy" id="1070528"/>
    <lineage>
        <taxon>unclassified sequences</taxon>
        <taxon>metagenomes</taxon>
        <taxon>organismal metagenomes</taxon>
    </lineage>
</organism>
<reference evidence="1" key="1">
    <citation type="submission" date="2020-03" db="EMBL/GenBank/DDBJ databases">
        <title>The deep terrestrial virosphere.</title>
        <authorList>
            <person name="Holmfeldt K."/>
            <person name="Nilsson E."/>
            <person name="Simone D."/>
            <person name="Lopez-Fernandez M."/>
            <person name="Wu X."/>
            <person name="de Brujin I."/>
            <person name="Lundin D."/>
            <person name="Andersson A."/>
            <person name="Bertilsson S."/>
            <person name="Dopson M."/>
        </authorList>
    </citation>
    <scope>NUCLEOTIDE SEQUENCE</scope>
    <source>
        <strain evidence="1">TM448A00151</strain>
        <strain evidence="2">TM448B00189</strain>
    </source>
</reference>
<evidence type="ECO:0000313" key="1">
    <source>
        <dbReference type="EMBL" id="QJA44805.1"/>
    </source>
</evidence>
<name>A0A6H1ZC09_9ZZZZ</name>
<dbReference type="Gene3D" id="2.160.20.80">
    <property type="entry name" value="E3 ubiquitin-protein ligase SopA"/>
    <property type="match status" value="1"/>
</dbReference>
<sequence length="92" mass="10703">MKICNRYTNKVIFECEKGTKRETVLEAIENKAPLSWANLSGIDLSRVDLSWANLSWADLPGTKLFNTKFEKTKILYRDKIVEVSFKEVKYDL</sequence>
<evidence type="ECO:0000313" key="2">
    <source>
        <dbReference type="EMBL" id="QJH94124.1"/>
    </source>
</evidence>
<dbReference type="Pfam" id="PF00805">
    <property type="entry name" value="Pentapeptide"/>
    <property type="match status" value="1"/>
</dbReference>
<dbReference type="EMBL" id="MT144596">
    <property type="protein sequence ID" value="QJH94124.1"/>
    <property type="molecule type" value="Genomic_DNA"/>
</dbReference>
<gene>
    <name evidence="1" type="ORF">TM448A00151_0004</name>
    <name evidence="2" type="ORF">TM448B00189_0017</name>
</gene>
<dbReference type="EMBL" id="MT143981">
    <property type="protein sequence ID" value="QJA44805.1"/>
    <property type="molecule type" value="Genomic_DNA"/>
</dbReference>
<proteinExistence type="predicted"/>